<evidence type="ECO:0000256" key="1">
    <source>
        <dbReference type="SAM" id="MobiDB-lite"/>
    </source>
</evidence>
<keyword evidence="3" id="KW-1185">Reference proteome</keyword>
<feature type="non-terminal residue" evidence="2">
    <location>
        <position position="53"/>
    </location>
</feature>
<comment type="caution">
    <text evidence="2">The sequence shown here is derived from an EMBL/GenBank/DDBJ whole genome shotgun (WGS) entry which is preliminary data.</text>
</comment>
<name>A0A8J4UFZ5_CLAMG</name>
<gene>
    <name evidence="2" type="ORF">DAT39_001324</name>
</gene>
<evidence type="ECO:0000313" key="2">
    <source>
        <dbReference type="EMBL" id="KAF5908953.1"/>
    </source>
</evidence>
<feature type="compositionally biased region" description="Polar residues" evidence="1">
    <location>
        <begin position="43"/>
        <end position="53"/>
    </location>
</feature>
<dbReference type="Proteomes" id="UP000727407">
    <property type="component" value="Unassembled WGS sequence"/>
</dbReference>
<dbReference type="EMBL" id="QNUK01000009">
    <property type="protein sequence ID" value="KAF5908953.1"/>
    <property type="molecule type" value="Genomic_DNA"/>
</dbReference>
<dbReference type="AlphaFoldDB" id="A0A8J4UFZ5"/>
<feature type="non-terminal residue" evidence="2">
    <location>
        <position position="1"/>
    </location>
</feature>
<accession>A0A8J4UFZ5</accession>
<organism evidence="2 3">
    <name type="scientific">Clarias magur</name>
    <name type="common">Asian catfish</name>
    <name type="synonym">Macropteronotus magur</name>
    <dbReference type="NCBI Taxonomy" id="1594786"/>
    <lineage>
        <taxon>Eukaryota</taxon>
        <taxon>Metazoa</taxon>
        <taxon>Chordata</taxon>
        <taxon>Craniata</taxon>
        <taxon>Vertebrata</taxon>
        <taxon>Euteleostomi</taxon>
        <taxon>Actinopterygii</taxon>
        <taxon>Neopterygii</taxon>
        <taxon>Teleostei</taxon>
        <taxon>Ostariophysi</taxon>
        <taxon>Siluriformes</taxon>
        <taxon>Clariidae</taxon>
        <taxon>Clarias</taxon>
    </lineage>
</organism>
<evidence type="ECO:0000313" key="3">
    <source>
        <dbReference type="Proteomes" id="UP000727407"/>
    </source>
</evidence>
<protein>
    <submittedName>
        <fullName evidence="2">Uncharacterized protein</fullName>
    </submittedName>
</protein>
<reference evidence="2" key="1">
    <citation type="submission" date="2020-07" db="EMBL/GenBank/DDBJ databases">
        <title>Clarias magur genome sequencing, assembly and annotation.</title>
        <authorList>
            <person name="Kushwaha B."/>
            <person name="Kumar R."/>
            <person name="Das P."/>
            <person name="Joshi C.G."/>
            <person name="Kumar D."/>
            <person name="Nagpure N.S."/>
            <person name="Pandey M."/>
            <person name="Agarwal S."/>
            <person name="Srivastava S."/>
            <person name="Singh M."/>
            <person name="Sahoo L."/>
            <person name="Jayasankar P."/>
            <person name="Meher P.K."/>
            <person name="Koringa P.G."/>
            <person name="Iquebal M.A."/>
            <person name="Das S.P."/>
            <person name="Bit A."/>
            <person name="Patnaik S."/>
            <person name="Patel N."/>
            <person name="Shah T.M."/>
            <person name="Hinsu A."/>
            <person name="Jena J.K."/>
        </authorList>
    </citation>
    <scope>NUCLEOTIDE SEQUENCE</scope>
    <source>
        <strain evidence="2">CIFAMagur01</strain>
        <tissue evidence="2">Testis</tissue>
    </source>
</reference>
<proteinExistence type="predicted"/>
<sequence>SCFQADACSLLLALFAIDNSEPDPSPRPRRPRRDKKKMEGGNPENSGTGANKA</sequence>
<feature type="region of interest" description="Disordered" evidence="1">
    <location>
        <begin position="18"/>
        <end position="53"/>
    </location>
</feature>